<organism evidence="3 4">
    <name type="scientific">Paenibacillus xylanilyticus</name>
    <dbReference type="NCBI Taxonomy" id="248903"/>
    <lineage>
        <taxon>Bacteria</taxon>
        <taxon>Bacillati</taxon>
        <taxon>Bacillota</taxon>
        <taxon>Bacilli</taxon>
        <taxon>Bacillales</taxon>
        <taxon>Paenibacillaceae</taxon>
        <taxon>Paenibacillus</taxon>
    </lineage>
</organism>
<gene>
    <name evidence="3" type="ORF">HP552_32165</name>
</gene>
<dbReference type="GO" id="GO:0046677">
    <property type="term" value="P:response to antibiotic"/>
    <property type="evidence" value="ECO:0007669"/>
    <property type="project" value="InterPro"/>
</dbReference>
<dbReference type="InterPro" id="IPR024172">
    <property type="entry name" value="AadA/Aad9"/>
</dbReference>
<evidence type="ECO:0000256" key="1">
    <source>
        <dbReference type="ARBA" id="ARBA00022679"/>
    </source>
</evidence>
<reference evidence="3 4" key="1">
    <citation type="submission" date="2020-05" db="EMBL/GenBank/DDBJ databases">
        <title>Genome Sequencing of Type Strains.</title>
        <authorList>
            <person name="Lemaire J.F."/>
            <person name="Inderbitzin P."/>
            <person name="Gregorio O.A."/>
            <person name="Collins S.B."/>
            <person name="Wespe N."/>
            <person name="Knight-Connoni V."/>
        </authorList>
    </citation>
    <scope>NUCLEOTIDE SEQUENCE [LARGE SCALE GENOMIC DNA]</scope>
    <source>
        <strain evidence="3 4">LMG 21957</strain>
    </source>
</reference>
<accession>A0A7Y6C439</accession>
<evidence type="ECO:0000313" key="3">
    <source>
        <dbReference type="EMBL" id="NUU79846.1"/>
    </source>
</evidence>
<name>A0A7Y6C439_9BACL</name>
<protein>
    <submittedName>
        <fullName evidence="3">DUF4111 domain-containing protein</fullName>
    </submittedName>
</protein>
<evidence type="ECO:0000259" key="2">
    <source>
        <dbReference type="Pfam" id="PF13427"/>
    </source>
</evidence>
<comment type="caution">
    <text evidence="3">The sequence shown here is derived from an EMBL/GenBank/DDBJ whole genome shotgun (WGS) entry which is preliminary data.</text>
</comment>
<dbReference type="InterPro" id="IPR025184">
    <property type="entry name" value="AadA_C"/>
</dbReference>
<keyword evidence="1" id="KW-0808">Transferase</keyword>
<keyword evidence="4" id="KW-1185">Reference proteome</keyword>
<dbReference type="EMBL" id="JABMCB010000206">
    <property type="protein sequence ID" value="NUU79846.1"/>
    <property type="molecule type" value="Genomic_DNA"/>
</dbReference>
<proteinExistence type="predicted"/>
<dbReference type="Pfam" id="PF13427">
    <property type="entry name" value="AadA_C"/>
    <property type="match status" value="1"/>
</dbReference>
<dbReference type="Proteomes" id="UP000526125">
    <property type="component" value="Unassembled WGS sequence"/>
</dbReference>
<evidence type="ECO:0000313" key="4">
    <source>
        <dbReference type="Proteomes" id="UP000526125"/>
    </source>
</evidence>
<sequence>MAMGCFHPNESDIDILVVCRDKQSAETYRSIAIKLMHIEEAQNITKGFEISIVLESTIANLAYPTPFEFHYSAYHREKYRTDEQYLCGGYEDPDLVAHMAVIYDRGVVLYGKPIMDLFHPVPREYMIASITSDVGAALEEIADNPVYYVLNLSRVLLYVRDSVIYSKREAGERALTEFPSKYQGVISQCLAKYNGELEELDLSEPLLLEYAEYMLSEINIWTEKTAQ</sequence>
<dbReference type="AlphaFoldDB" id="A0A7Y6C439"/>
<dbReference type="PIRSF" id="PIRSF000819">
    <property type="entry name" value="Streptomycin_3-adenylyltransf"/>
    <property type="match status" value="1"/>
</dbReference>
<dbReference type="GO" id="GO:0070566">
    <property type="term" value="F:adenylyltransferase activity"/>
    <property type="evidence" value="ECO:0007669"/>
    <property type="project" value="InterPro"/>
</dbReference>
<feature type="domain" description="Adenylyltransferase AadA C-terminal" evidence="2">
    <location>
        <begin position="117"/>
        <end position="216"/>
    </location>
</feature>